<evidence type="ECO:0000256" key="2">
    <source>
        <dbReference type="ARBA" id="ARBA00023002"/>
    </source>
</evidence>
<evidence type="ECO:0000313" key="4">
    <source>
        <dbReference type="EMBL" id="MFA1611803.1"/>
    </source>
</evidence>
<dbReference type="Gene3D" id="3.50.50.60">
    <property type="entry name" value="FAD/NAD(P)-binding domain"/>
    <property type="match status" value="1"/>
</dbReference>
<keyword evidence="5" id="KW-1185">Reference proteome</keyword>
<dbReference type="PANTHER" id="PTHR48105">
    <property type="entry name" value="THIOREDOXIN REDUCTASE 1-RELATED-RELATED"/>
    <property type="match status" value="1"/>
</dbReference>
<dbReference type="InterPro" id="IPR050097">
    <property type="entry name" value="Ferredoxin-NADP_redctase_2"/>
</dbReference>
<reference evidence="4 5" key="1">
    <citation type="submission" date="2024-08" db="EMBL/GenBank/DDBJ databases">
        <title>Halobellus sp. MBLA0158 whole genome sequence.</title>
        <authorList>
            <person name="Hwang C.Y."/>
            <person name="Cho E.-S."/>
            <person name="Seo M.-J."/>
        </authorList>
    </citation>
    <scope>NUCLEOTIDE SEQUENCE [LARGE SCALE GENOMIC DNA]</scope>
    <source>
        <strain evidence="4 5">MBLA0158</strain>
    </source>
</reference>
<dbReference type="InterPro" id="IPR036188">
    <property type="entry name" value="FAD/NAD-bd_sf"/>
</dbReference>
<evidence type="ECO:0000256" key="1">
    <source>
        <dbReference type="ARBA" id="ARBA00022630"/>
    </source>
</evidence>
<accession>A0ABD5MD47</accession>
<keyword evidence="2" id="KW-0560">Oxidoreductase</keyword>
<dbReference type="Pfam" id="PF07992">
    <property type="entry name" value="Pyr_redox_2"/>
    <property type="match status" value="1"/>
</dbReference>
<dbReference type="Proteomes" id="UP001570511">
    <property type="component" value="Unassembled WGS sequence"/>
</dbReference>
<organism evidence="4 5">
    <name type="scientific">Halobellus rubicundus</name>
    <dbReference type="NCBI Taxonomy" id="2996466"/>
    <lineage>
        <taxon>Archaea</taxon>
        <taxon>Methanobacteriati</taxon>
        <taxon>Methanobacteriota</taxon>
        <taxon>Stenosarchaea group</taxon>
        <taxon>Halobacteria</taxon>
        <taxon>Halobacteriales</taxon>
        <taxon>Haloferacaceae</taxon>
        <taxon>Halobellus</taxon>
    </lineage>
</organism>
<dbReference type="PRINTS" id="PR00469">
    <property type="entry name" value="PNDRDTASEII"/>
</dbReference>
<name>A0ABD5MD47_9EURY</name>
<dbReference type="InterPro" id="IPR023753">
    <property type="entry name" value="FAD/NAD-binding_dom"/>
</dbReference>
<comment type="caution">
    <text evidence="4">The sequence shown here is derived from an EMBL/GenBank/DDBJ whole genome shotgun (WGS) entry which is preliminary data.</text>
</comment>
<dbReference type="AlphaFoldDB" id="A0ABD5MD47"/>
<evidence type="ECO:0000259" key="3">
    <source>
        <dbReference type="Pfam" id="PF07992"/>
    </source>
</evidence>
<evidence type="ECO:0000313" key="5">
    <source>
        <dbReference type="Proteomes" id="UP001570511"/>
    </source>
</evidence>
<feature type="domain" description="FAD/NAD(P)-binding" evidence="3">
    <location>
        <begin position="15"/>
        <end position="121"/>
    </location>
</feature>
<dbReference type="EMBL" id="JBGNYA010000001">
    <property type="protein sequence ID" value="MFA1611803.1"/>
    <property type="molecule type" value="Genomic_DNA"/>
</dbReference>
<proteinExistence type="predicted"/>
<dbReference type="RefSeq" id="WP_372390184.1">
    <property type="nucleotide sequence ID" value="NZ_JBGNYA010000001.1"/>
</dbReference>
<dbReference type="SUPFAM" id="SSF51905">
    <property type="entry name" value="FAD/NAD(P)-binding domain"/>
    <property type="match status" value="1"/>
</dbReference>
<protein>
    <submittedName>
        <fullName evidence="4">FAD-dependent oxidoreductase</fullName>
    </submittedName>
</protein>
<sequence>MSRTDLEPTHECDRDVVVVGGGPAGCSAGIFCARYGLDTVIFDCGRSSIQRCAHLENYLGFPAGIDIETLYELMHDHAAETGCEIVPDLVESVERVDDAEGLLVEPQEGDVLTARRVVAATRYDGEYLRGLDDDAAMFEEYEHDGETRETFDGDYADHDGTTPVEGLYVASPSSEADRQAIVAAGRGARVGLRVIEDLRKERGYPERVADHYDWMREESTLDGEWRDRDRWREWFDERLPADHDLDEDRRVALRERDIDRRFETYLSEDQIAARGLRGQRRLLDHIDDDLILDAAREIEAERHSNEADN</sequence>
<dbReference type="GO" id="GO:0016491">
    <property type="term" value="F:oxidoreductase activity"/>
    <property type="evidence" value="ECO:0007669"/>
    <property type="project" value="UniProtKB-KW"/>
</dbReference>
<keyword evidence="1" id="KW-0285">Flavoprotein</keyword>
<gene>
    <name evidence="4" type="ORF">OS889_12385</name>
</gene>